<comment type="caution">
    <text evidence="11">The sequence shown here is derived from an EMBL/GenBank/DDBJ whole genome shotgun (WGS) entry which is preliminary data.</text>
</comment>
<dbReference type="Pfam" id="PF00528">
    <property type="entry name" value="BPD_transp_1"/>
    <property type="match status" value="1"/>
</dbReference>
<dbReference type="InterPro" id="IPR000515">
    <property type="entry name" value="MetI-like"/>
</dbReference>
<dbReference type="PANTHER" id="PTHR32243">
    <property type="entry name" value="MALTOSE TRANSPORT SYSTEM PERMEASE-RELATED"/>
    <property type="match status" value="1"/>
</dbReference>
<comment type="similarity">
    <text evidence="2">Belongs to the binding-protein-dependent transport system permease family. MalFG subfamily.</text>
</comment>
<evidence type="ECO:0000313" key="11">
    <source>
        <dbReference type="EMBL" id="NBJ91886.1"/>
    </source>
</evidence>
<evidence type="ECO:0000256" key="5">
    <source>
        <dbReference type="ARBA" id="ARBA00022597"/>
    </source>
</evidence>
<reference evidence="11" key="1">
    <citation type="submission" date="2018-09" db="EMBL/GenBank/DDBJ databases">
        <title>Murine metabolic-syndrome-specific gut microbial biobank.</title>
        <authorList>
            <person name="Liu C."/>
        </authorList>
    </citation>
    <scope>NUCLEOTIDE SEQUENCE</scope>
    <source>
        <strain evidence="11">D42-62</strain>
    </source>
</reference>
<feature type="transmembrane region" description="Helical" evidence="9">
    <location>
        <begin position="72"/>
        <end position="92"/>
    </location>
</feature>
<keyword evidence="4" id="KW-1003">Cell membrane</keyword>
<protein>
    <submittedName>
        <fullName evidence="11">Carbohydrate ABC transporter permease</fullName>
    </submittedName>
</protein>
<name>A0A9X5GR74_9FIRM</name>
<evidence type="ECO:0000256" key="3">
    <source>
        <dbReference type="ARBA" id="ARBA00022448"/>
    </source>
</evidence>
<proteinExistence type="inferred from homology"/>
<evidence type="ECO:0000256" key="7">
    <source>
        <dbReference type="ARBA" id="ARBA00022989"/>
    </source>
</evidence>
<dbReference type="Proteomes" id="UP001154420">
    <property type="component" value="Unassembled WGS sequence"/>
</dbReference>
<keyword evidence="7 9" id="KW-1133">Transmembrane helix</keyword>
<evidence type="ECO:0000256" key="2">
    <source>
        <dbReference type="ARBA" id="ARBA00009047"/>
    </source>
</evidence>
<dbReference type="EMBL" id="QZDT01000004">
    <property type="protein sequence ID" value="NBJ91886.1"/>
    <property type="molecule type" value="Genomic_DNA"/>
</dbReference>
<keyword evidence="6 9" id="KW-0812">Transmembrane</keyword>
<gene>
    <name evidence="11" type="ORF">D5281_04585</name>
</gene>
<feature type="transmembrane region" description="Helical" evidence="9">
    <location>
        <begin position="239"/>
        <end position="260"/>
    </location>
</feature>
<dbReference type="RefSeq" id="WP_160558962.1">
    <property type="nucleotide sequence ID" value="NZ_QZDT01000004.1"/>
</dbReference>
<sequence>MKKRSKSIIILLNIILGIIWLMPIYWALVTSIKTQKELYGGVSLFPHVATSENYVSLFQYKDGIFFFYLKNSFQICIFTILVVTIVSVLAGFAFSKLKILGSKLWTAMILFTIMVPAQALMVPLYNTLSDLNLLGTVWGMVLIYATFQTPFCVLMMKSSFDMVPDALREAALMDGASSFAIFRSIYCPLALPGAITVIVYAAYNTWNDYTIGLTFGGSSMKTFNVGLVDMLSAETSVNWGTLTSGAIVGMVPILVLFLLLQKHFVKGMMSGAVK</sequence>
<dbReference type="SUPFAM" id="SSF161098">
    <property type="entry name" value="MetI-like"/>
    <property type="match status" value="1"/>
</dbReference>
<feature type="transmembrane region" description="Helical" evidence="9">
    <location>
        <begin position="7"/>
        <end position="28"/>
    </location>
</feature>
<accession>A0A9X5GR74</accession>
<feature type="domain" description="ABC transmembrane type-1" evidence="10">
    <location>
        <begin position="69"/>
        <end position="260"/>
    </location>
</feature>
<dbReference type="PROSITE" id="PS50928">
    <property type="entry name" value="ABC_TM1"/>
    <property type="match status" value="1"/>
</dbReference>
<keyword evidence="3 9" id="KW-0813">Transport</keyword>
<dbReference type="GO" id="GO:0055085">
    <property type="term" value="P:transmembrane transport"/>
    <property type="evidence" value="ECO:0007669"/>
    <property type="project" value="InterPro"/>
</dbReference>
<evidence type="ECO:0000256" key="6">
    <source>
        <dbReference type="ARBA" id="ARBA00022692"/>
    </source>
</evidence>
<evidence type="ECO:0000256" key="4">
    <source>
        <dbReference type="ARBA" id="ARBA00022475"/>
    </source>
</evidence>
<dbReference type="InterPro" id="IPR050901">
    <property type="entry name" value="BP-dep_ABC_trans_perm"/>
</dbReference>
<dbReference type="CDD" id="cd06261">
    <property type="entry name" value="TM_PBP2"/>
    <property type="match status" value="1"/>
</dbReference>
<dbReference type="AlphaFoldDB" id="A0A9X5GR74"/>
<dbReference type="InterPro" id="IPR035906">
    <property type="entry name" value="MetI-like_sf"/>
</dbReference>
<keyword evidence="8 9" id="KW-0472">Membrane</keyword>
<organism evidence="11 12">
    <name type="scientific">Parablautia muri</name>
    <dbReference type="NCBI Taxonomy" id="2320879"/>
    <lineage>
        <taxon>Bacteria</taxon>
        <taxon>Bacillati</taxon>
        <taxon>Bacillota</taxon>
        <taxon>Clostridia</taxon>
        <taxon>Lachnospirales</taxon>
        <taxon>Lachnospiraceae</taxon>
        <taxon>Parablautia</taxon>
    </lineage>
</organism>
<evidence type="ECO:0000259" key="10">
    <source>
        <dbReference type="PROSITE" id="PS50928"/>
    </source>
</evidence>
<keyword evidence="5" id="KW-0762">Sugar transport</keyword>
<keyword evidence="12" id="KW-1185">Reference proteome</keyword>
<dbReference type="PANTHER" id="PTHR32243:SF50">
    <property type="entry name" value="MALTOSE_MALTODEXTRIN TRANSPORT SYSTEM PERMEASE PROTEIN MALG"/>
    <property type="match status" value="1"/>
</dbReference>
<evidence type="ECO:0000256" key="9">
    <source>
        <dbReference type="RuleBase" id="RU363032"/>
    </source>
</evidence>
<feature type="transmembrane region" description="Helical" evidence="9">
    <location>
        <begin position="104"/>
        <end position="125"/>
    </location>
</feature>
<feature type="transmembrane region" description="Helical" evidence="9">
    <location>
        <begin position="137"/>
        <end position="156"/>
    </location>
</feature>
<dbReference type="GO" id="GO:0005886">
    <property type="term" value="C:plasma membrane"/>
    <property type="evidence" value="ECO:0007669"/>
    <property type="project" value="UniProtKB-SubCell"/>
</dbReference>
<evidence type="ECO:0000256" key="8">
    <source>
        <dbReference type="ARBA" id="ARBA00023136"/>
    </source>
</evidence>
<evidence type="ECO:0000256" key="1">
    <source>
        <dbReference type="ARBA" id="ARBA00004651"/>
    </source>
</evidence>
<comment type="subcellular location">
    <subcellularLocation>
        <location evidence="1 9">Cell membrane</location>
        <topology evidence="1 9">Multi-pass membrane protein</topology>
    </subcellularLocation>
</comment>
<dbReference type="Gene3D" id="1.10.3720.10">
    <property type="entry name" value="MetI-like"/>
    <property type="match status" value="1"/>
</dbReference>
<evidence type="ECO:0000313" key="12">
    <source>
        <dbReference type="Proteomes" id="UP001154420"/>
    </source>
</evidence>
<feature type="transmembrane region" description="Helical" evidence="9">
    <location>
        <begin position="177"/>
        <end position="203"/>
    </location>
</feature>
<dbReference type="OrthoDB" id="27560at2"/>